<keyword evidence="4 10" id="KW-0813">Transport</keyword>
<dbReference type="AlphaFoldDB" id="A0A154P0G4"/>
<evidence type="ECO:0000256" key="6">
    <source>
        <dbReference type="ARBA" id="ARBA00023034"/>
    </source>
</evidence>
<dbReference type="Gene3D" id="2.60.40.1230">
    <property type="match status" value="1"/>
</dbReference>
<reference evidence="13 14" key="1">
    <citation type="submission" date="2015-07" db="EMBL/GenBank/DDBJ databases">
        <title>The genome of Dufourea novaeangliae.</title>
        <authorList>
            <person name="Pan H."/>
            <person name="Kapheim K."/>
        </authorList>
    </citation>
    <scope>NUCLEOTIDE SEQUENCE [LARGE SCALE GENOMIC DNA]</scope>
    <source>
        <strain evidence="13">0120121106</strain>
        <tissue evidence="13">Whole body</tissue>
    </source>
</reference>
<evidence type="ECO:0000256" key="3">
    <source>
        <dbReference type="ARBA" id="ARBA00006613"/>
    </source>
</evidence>
<dbReference type="InterPro" id="IPR011989">
    <property type="entry name" value="ARM-like"/>
</dbReference>
<keyword evidence="5 10" id="KW-0653">Protein transport</keyword>
<evidence type="ECO:0000256" key="2">
    <source>
        <dbReference type="ARBA" id="ARBA00004555"/>
    </source>
</evidence>
<evidence type="ECO:0000256" key="7">
    <source>
        <dbReference type="ARBA" id="ARBA00023136"/>
    </source>
</evidence>
<evidence type="ECO:0000256" key="1">
    <source>
        <dbReference type="ARBA" id="ARBA00004156"/>
    </source>
</evidence>
<comment type="subcellular location">
    <subcellularLocation>
        <location evidence="1">Cytoplasmic vesicle membrane</location>
    </subcellularLocation>
    <subcellularLocation>
        <location evidence="9">Endomembrane system</location>
        <topology evidence="9">Peripheral membrane protein</topology>
        <orientation evidence="9">Cytoplasmic side</orientation>
    </subcellularLocation>
    <subcellularLocation>
        <location evidence="2">Golgi apparatus</location>
    </subcellularLocation>
</comment>
<evidence type="ECO:0000313" key="13">
    <source>
        <dbReference type="EMBL" id="KZC05341.1"/>
    </source>
</evidence>
<feature type="region of interest" description="Disordered" evidence="11">
    <location>
        <begin position="578"/>
        <end position="601"/>
    </location>
</feature>
<sequence>MPAPTRLRDLIRQIRAARTAAEERTVVNKECAYIRSTFREEDSVWRCRNIAKLLYIHMLGYPAHFGQLECLKLIASPRFTDKRIGYLGAMLLLDERQDVHLLITNCLKNDLNSSTQFVIGLALCTLGAIASPEMARDLASEVERLMKSPNAYIRKKAALCAFRIIRRVPELMEMFLPATRSLITEKNHGVLITGVTLITEMCENSVDTLNHFKKECGHREIVPNLVRILKNLILAGYSPEHDVSGVSDPFLQVKILRLLRILGRNDIDASEAMNDILAQVATNTETSKNVGNTILYETVLSIMDIKSESGLRVLAVNILGRFLLNNDKNIRYVALNTLLKTVYVDTSAVQRHRSTILECLKDPDVSIRRRAMELSFALVNTNNIRNMMKELLLFLERADPEFKAQCSSNIVMSAERFAPNKRWHLETLFKVLVAAGNYVRDDVVACTIQLISETQAQQGYAVSALWKALEKDTSDKQPLAQVATWLLWSPQNTVVTKQYTLLSLTKLSTRFQKGNEKIRQIIDTFGSNLHIELQQRGTEFSQLFRKYDHLRPALLERMPPMETARPQANGIIGMVNGEPEPEEEKSTVLEASTPPSDSVTNINRRYKNYTTILSKFYKIDNTTAAVNNNDLLDLLGSLDLSAPTSTSTSTSTLPQAQTPTQVFSPTNTGNFLVDGLLNSSSTQNDAATMIVLDKAGLKITFRLERPPDIADLLIINMSAQNSGSAILTDFLFQAAVPKTFQLQMLSPSSTVISPSGQVTQVLKITNINKVPLRMRLRISYTGPAGPVLEQAEVNTFPPLATQ</sequence>
<gene>
    <name evidence="13" type="ORF">WN55_05861</name>
</gene>
<dbReference type="SUPFAM" id="SSF48371">
    <property type="entry name" value="ARM repeat"/>
    <property type="match status" value="1"/>
</dbReference>
<evidence type="ECO:0000256" key="4">
    <source>
        <dbReference type="ARBA" id="ARBA00022448"/>
    </source>
</evidence>
<dbReference type="InterPro" id="IPR050840">
    <property type="entry name" value="Adaptor_Complx_Large_Subunit"/>
</dbReference>
<evidence type="ECO:0000256" key="5">
    <source>
        <dbReference type="ARBA" id="ARBA00022927"/>
    </source>
</evidence>
<keyword evidence="8 10" id="KW-0968">Cytoplasmic vesicle</keyword>
<dbReference type="PANTHER" id="PTHR22780">
    <property type="entry name" value="ADAPTIN, ALPHA/GAMMA/EPSILON"/>
    <property type="match status" value="1"/>
</dbReference>
<dbReference type="InterPro" id="IPR008153">
    <property type="entry name" value="GAE_dom"/>
</dbReference>
<feature type="compositionally biased region" description="Polar residues" evidence="11">
    <location>
        <begin position="589"/>
        <end position="601"/>
    </location>
</feature>
<feature type="domain" description="GAE" evidence="12">
    <location>
        <begin position="684"/>
        <end position="797"/>
    </location>
</feature>
<dbReference type="STRING" id="178035.A0A154P0G4"/>
<dbReference type="Proteomes" id="UP000076502">
    <property type="component" value="Unassembled WGS sequence"/>
</dbReference>
<dbReference type="FunFam" id="1.25.10.10:FF:000030">
    <property type="entry name" value="AP-1 complex subunit gamma"/>
    <property type="match status" value="1"/>
</dbReference>
<dbReference type="EMBL" id="KQ434787">
    <property type="protein sequence ID" value="KZC05341.1"/>
    <property type="molecule type" value="Genomic_DNA"/>
</dbReference>
<keyword evidence="7 10" id="KW-0472">Membrane</keyword>
<dbReference type="GO" id="GO:0006886">
    <property type="term" value="P:intracellular protein transport"/>
    <property type="evidence" value="ECO:0007669"/>
    <property type="project" value="UniProtKB-UniRule"/>
</dbReference>
<evidence type="ECO:0000259" key="12">
    <source>
        <dbReference type="PROSITE" id="PS50180"/>
    </source>
</evidence>
<dbReference type="Pfam" id="PF02883">
    <property type="entry name" value="Alpha_adaptinC2"/>
    <property type="match status" value="1"/>
</dbReference>
<dbReference type="GO" id="GO:0030121">
    <property type="term" value="C:AP-1 adaptor complex"/>
    <property type="evidence" value="ECO:0007669"/>
    <property type="project" value="InterPro"/>
</dbReference>
<dbReference type="Gene3D" id="1.25.10.10">
    <property type="entry name" value="Leucine-rich Repeat Variant"/>
    <property type="match status" value="1"/>
</dbReference>
<dbReference type="GO" id="GO:0016192">
    <property type="term" value="P:vesicle-mediated transport"/>
    <property type="evidence" value="ECO:0007669"/>
    <property type="project" value="InterPro"/>
</dbReference>
<feature type="region of interest" description="Disordered" evidence="11">
    <location>
        <begin position="643"/>
        <end position="664"/>
    </location>
</feature>
<dbReference type="Pfam" id="PF01602">
    <property type="entry name" value="Adaptin_N"/>
    <property type="match status" value="1"/>
</dbReference>
<dbReference type="PIRSF" id="PIRSF037094">
    <property type="entry name" value="AP1_complex_gamma"/>
    <property type="match status" value="1"/>
</dbReference>
<comment type="similarity">
    <text evidence="3 10">Belongs to the adaptor complexes large subunit family.</text>
</comment>
<protein>
    <recommendedName>
        <fullName evidence="10">AP-1 complex subunit gamma</fullName>
    </recommendedName>
</protein>
<evidence type="ECO:0000313" key="14">
    <source>
        <dbReference type="Proteomes" id="UP000076502"/>
    </source>
</evidence>
<dbReference type="InterPro" id="IPR017107">
    <property type="entry name" value="AP1_complex_gsu"/>
</dbReference>
<proteinExistence type="inferred from homology"/>
<evidence type="ECO:0000256" key="8">
    <source>
        <dbReference type="ARBA" id="ARBA00023329"/>
    </source>
</evidence>
<evidence type="ECO:0000256" key="11">
    <source>
        <dbReference type="SAM" id="MobiDB-lite"/>
    </source>
</evidence>
<dbReference type="OrthoDB" id="28053at2759"/>
<organism evidence="13 14">
    <name type="scientific">Dufourea novaeangliae</name>
    <name type="common">Sweat bee</name>
    <dbReference type="NCBI Taxonomy" id="178035"/>
    <lineage>
        <taxon>Eukaryota</taxon>
        <taxon>Metazoa</taxon>
        <taxon>Ecdysozoa</taxon>
        <taxon>Arthropoda</taxon>
        <taxon>Hexapoda</taxon>
        <taxon>Insecta</taxon>
        <taxon>Pterygota</taxon>
        <taxon>Neoptera</taxon>
        <taxon>Endopterygota</taxon>
        <taxon>Hymenoptera</taxon>
        <taxon>Apocrita</taxon>
        <taxon>Aculeata</taxon>
        <taxon>Apoidea</taxon>
        <taxon>Anthophila</taxon>
        <taxon>Halictidae</taxon>
        <taxon>Rophitinae</taxon>
        <taxon>Dufourea</taxon>
    </lineage>
</organism>
<dbReference type="InterPro" id="IPR008152">
    <property type="entry name" value="Clathrin_a/b/g-adaptin_app_Ig"/>
</dbReference>
<accession>A0A154P0G4</accession>
<evidence type="ECO:0000256" key="10">
    <source>
        <dbReference type="PIRNR" id="PIRNR037094"/>
    </source>
</evidence>
<name>A0A154P0G4_DUFNO</name>
<dbReference type="PROSITE" id="PS50180">
    <property type="entry name" value="GAE"/>
    <property type="match status" value="1"/>
</dbReference>
<dbReference type="InterPro" id="IPR002553">
    <property type="entry name" value="Clathrin/coatomer_adapt-like_N"/>
</dbReference>
<feature type="compositionally biased region" description="Low complexity" evidence="11">
    <location>
        <begin position="643"/>
        <end position="661"/>
    </location>
</feature>
<keyword evidence="14" id="KW-1185">Reference proteome</keyword>
<dbReference type="SMART" id="SM00809">
    <property type="entry name" value="Alpha_adaptinC2"/>
    <property type="match status" value="1"/>
</dbReference>
<keyword evidence="6 10" id="KW-0333">Golgi apparatus</keyword>
<dbReference type="InterPro" id="IPR013041">
    <property type="entry name" value="Clathrin_app_Ig-like_sf"/>
</dbReference>
<evidence type="ECO:0000256" key="9">
    <source>
        <dbReference type="ARBA" id="ARBA00029433"/>
    </source>
</evidence>
<dbReference type="SUPFAM" id="SSF49348">
    <property type="entry name" value="Clathrin adaptor appendage domain"/>
    <property type="match status" value="1"/>
</dbReference>
<dbReference type="InterPro" id="IPR016024">
    <property type="entry name" value="ARM-type_fold"/>
</dbReference>